<keyword evidence="8" id="KW-0902">Two-component regulatory system</keyword>
<dbReference type="SMART" id="SM00388">
    <property type="entry name" value="HisKA"/>
    <property type="match status" value="1"/>
</dbReference>
<sequence length="443" mass="50782">MAPQNSIPLTNKIHVPSGSHILYFFSNHDKYIENAVSFIVSGVDLGQHVIIVDTPDMYEAMERKLLAESDEERWRPRVHYISQADFYETYADFQFERVLSNLHKVIEPYAESQTDIRLWGQVGWRTQEDTVDKLYEYESRCDIVVGRYGYITVCAYDANAVTAAVQLKALQTHPYLMTDETLVLSSLYPHVPGEQSMHPVLSAQQDLESQMDLYKQKLDFAHVVSHEVRNPLTVIKAYSTLLMSKVKEPEDRDKLKAICDYVMLIDNEISHIINTEQMLSTDSLWRRKLTVPRELLLEVMEIMDVKARTQNIQLYHRIRLEGGERLLSNATGFKLIVSNIISNAIKYSEEGRPVYFDAYCRGGNLVLETEDFGVGMNESQLERLFQKYEKTNDQKGGQGIGLFMVKQLVEHHRGEIEVSSRLGEGTKMTVRLPMQESAVGEVG</sequence>
<evidence type="ECO:0000256" key="7">
    <source>
        <dbReference type="ARBA" id="ARBA00022840"/>
    </source>
</evidence>
<name>A0ABU9DT09_9BACL</name>
<evidence type="ECO:0000313" key="11">
    <source>
        <dbReference type="Proteomes" id="UP001469365"/>
    </source>
</evidence>
<dbReference type="PRINTS" id="PR00344">
    <property type="entry name" value="BCTRLSENSOR"/>
</dbReference>
<dbReference type="InterPro" id="IPR003661">
    <property type="entry name" value="HisK_dim/P_dom"/>
</dbReference>
<evidence type="ECO:0000256" key="1">
    <source>
        <dbReference type="ARBA" id="ARBA00000085"/>
    </source>
</evidence>
<protein>
    <recommendedName>
        <fullName evidence="2">histidine kinase</fullName>
        <ecNumber evidence="2">2.7.13.3</ecNumber>
    </recommendedName>
</protein>
<evidence type="ECO:0000256" key="3">
    <source>
        <dbReference type="ARBA" id="ARBA00022553"/>
    </source>
</evidence>
<dbReference type="InterPro" id="IPR004358">
    <property type="entry name" value="Sig_transdc_His_kin-like_C"/>
</dbReference>
<dbReference type="InterPro" id="IPR036890">
    <property type="entry name" value="HATPase_C_sf"/>
</dbReference>
<dbReference type="RefSeq" id="WP_341418336.1">
    <property type="nucleotide sequence ID" value="NZ_JBBPCC010000019.1"/>
</dbReference>
<comment type="catalytic activity">
    <reaction evidence="1">
        <text>ATP + protein L-histidine = ADP + protein N-phospho-L-histidine.</text>
        <dbReference type="EC" id="2.7.13.3"/>
    </reaction>
</comment>
<dbReference type="Pfam" id="PF02518">
    <property type="entry name" value="HATPase_c"/>
    <property type="match status" value="1"/>
</dbReference>
<dbReference type="InterPro" id="IPR025847">
    <property type="entry name" value="MEDS_domain"/>
</dbReference>
<evidence type="ECO:0000256" key="8">
    <source>
        <dbReference type="ARBA" id="ARBA00023012"/>
    </source>
</evidence>
<dbReference type="Pfam" id="PF14417">
    <property type="entry name" value="MEDS"/>
    <property type="match status" value="1"/>
</dbReference>
<comment type="caution">
    <text evidence="10">The sequence shown here is derived from an EMBL/GenBank/DDBJ whole genome shotgun (WGS) entry which is preliminary data.</text>
</comment>
<dbReference type="SMART" id="SM00387">
    <property type="entry name" value="HATPase_c"/>
    <property type="match status" value="1"/>
</dbReference>
<dbReference type="EC" id="2.7.13.3" evidence="2"/>
<dbReference type="PANTHER" id="PTHR43047">
    <property type="entry name" value="TWO-COMPONENT HISTIDINE PROTEIN KINASE"/>
    <property type="match status" value="1"/>
</dbReference>
<reference evidence="10 11" key="1">
    <citation type="submission" date="2024-04" db="EMBL/GenBank/DDBJ databases">
        <title>draft genome sequnece of Paenibacillus filicis.</title>
        <authorList>
            <person name="Kim D.-U."/>
        </authorList>
    </citation>
    <scope>NUCLEOTIDE SEQUENCE [LARGE SCALE GENOMIC DNA]</scope>
    <source>
        <strain evidence="10 11">KACC14197</strain>
    </source>
</reference>
<evidence type="ECO:0000256" key="6">
    <source>
        <dbReference type="ARBA" id="ARBA00022777"/>
    </source>
</evidence>
<dbReference type="CDD" id="cd00082">
    <property type="entry name" value="HisKA"/>
    <property type="match status" value="1"/>
</dbReference>
<organism evidence="10 11">
    <name type="scientific">Paenibacillus filicis</name>
    <dbReference type="NCBI Taxonomy" id="669464"/>
    <lineage>
        <taxon>Bacteria</taxon>
        <taxon>Bacillati</taxon>
        <taxon>Bacillota</taxon>
        <taxon>Bacilli</taxon>
        <taxon>Bacillales</taxon>
        <taxon>Paenibacillaceae</taxon>
        <taxon>Paenibacillus</taxon>
    </lineage>
</organism>
<gene>
    <name evidence="10" type="ORF">WMW72_25200</name>
</gene>
<dbReference type="InterPro" id="IPR003594">
    <property type="entry name" value="HATPase_dom"/>
</dbReference>
<keyword evidence="4" id="KW-0808">Transferase</keyword>
<dbReference type="Gene3D" id="3.30.565.10">
    <property type="entry name" value="Histidine kinase-like ATPase, C-terminal domain"/>
    <property type="match status" value="1"/>
</dbReference>
<dbReference type="InterPro" id="IPR005467">
    <property type="entry name" value="His_kinase_dom"/>
</dbReference>
<dbReference type="SUPFAM" id="SSF47384">
    <property type="entry name" value="Homodimeric domain of signal transducing histidine kinase"/>
    <property type="match status" value="1"/>
</dbReference>
<dbReference type="InterPro" id="IPR036097">
    <property type="entry name" value="HisK_dim/P_sf"/>
</dbReference>
<proteinExistence type="predicted"/>
<evidence type="ECO:0000256" key="2">
    <source>
        <dbReference type="ARBA" id="ARBA00012438"/>
    </source>
</evidence>
<keyword evidence="5" id="KW-0547">Nucleotide-binding</keyword>
<keyword evidence="11" id="KW-1185">Reference proteome</keyword>
<dbReference type="EMBL" id="JBBPCC010000019">
    <property type="protein sequence ID" value="MEK8131208.1"/>
    <property type="molecule type" value="Genomic_DNA"/>
</dbReference>
<evidence type="ECO:0000256" key="4">
    <source>
        <dbReference type="ARBA" id="ARBA00022679"/>
    </source>
</evidence>
<dbReference type="PROSITE" id="PS50109">
    <property type="entry name" value="HIS_KIN"/>
    <property type="match status" value="1"/>
</dbReference>
<evidence type="ECO:0000259" key="9">
    <source>
        <dbReference type="PROSITE" id="PS50109"/>
    </source>
</evidence>
<keyword evidence="7" id="KW-0067">ATP-binding</keyword>
<dbReference type="SUPFAM" id="SSF55874">
    <property type="entry name" value="ATPase domain of HSP90 chaperone/DNA topoisomerase II/histidine kinase"/>
    <property type="match status" value="1"/>
</dbReference>
<keyword evidence="6" id="KW-0418">Kinase</keyword>
<dbReference type="Proteomes" id="UP001469365">
    <property type="component" value="Unassembled WGS sequence"/>
</dbReference>
<evidence type="ECO:0000313" key="10">
    <source>
        <dbReference type="EMBL" id="MEK8131208.1"/>
    </source>
</evidence>
<keyword evidence="3" id="KW-0597">Phosphoprotein</keyword>
<accession>A0ABU9DT09</accession>
<evidence type="ECO:0000256" key="5">
    <source>
        <dbReference type="ARBA" id="ARBA00022741"/>
    </source>
</evidence>
<dbReference type="PANTHER" id="PTHR43047:SF72">
    <property type="entry name" value="OSMOSENSING HISTIDINE PROTEIN KINASE SLN1"/>
    <property type="match status" value="1"/>
</dbReference>
<dbReference type="Gene3D" id="1.10.287.130">
    <property type="match status" value="1"/>
</dbReference>
<dbReference type="Pfam" id="PF00512">
    <property type="entry name" value="HisKA"/>
    <property type="match status" value="1"/>
</dbReference>
<feature type="domain" description="Histidine kinase" evidence="9">
    <location>
        <begin position="223"/>
        <end position="436"/>
    </location>
</feature>